<dbReference type="NCBIfam" id="NF005746">
    <property type="entry name" value="PRK07570.1"/>
    <property type="match status" value="1"/>
</dbReference>
<dbReference type="SUPFAM" id="SSF46548">
    <property type="entry name" value="alpha-helical ferredoxin"/>
    <property type="match status" value="1"/>
</dbReference>
<accession>A0A2T0U8Q1</accession>
<comment type="cofactor">
    <cofactor evidence="3">
        <name>[2Fe-2S] cluster</name>
        <dbReference type="ChEBI" id="CHEBI:190135"/>
    </cofactor>
</comment>
<comment type="caution">
    <text evidence="5">The sequence shown here is derived from an EMBL/GenBank/DDBJ whole genome shotgun (WGS) entry which is preliminary data.</text>
</comment>
<evidence type="ECO:0000256" key="3">
    <source>
        <dbReference type="ARBA" id="ARBA00034078"/>
    </source>
</evidence>
<dbReference type="EMBL" id="PVTH01000002">
    <property type="protein sequence ID" value="PRY54238.1"/>
    <property type="molecule type" value="Genomic_DNA"/>
</dbReference>
<keyword evidence="6" id="KW-1185">Reference proteome</keyword>
<name>A0A2T0U8Q1_9SPHI</name>
<comment type="cofactor">
    <cofactor evidence="1">
        <name>[3Fe-4S] cluster</name>
        <dbReference type="ChEBI" id="CHEBI:21137"/>
    </cofactor>
</comment>
<dbReference type="Gene3D" id="3.10.20.30">
    <property type="match status" value="1"/>
</dbReference>
<dbReference type="GO" id="GO:0051537">
    <property type="term" value="F:2 iron, 2 sulfur cluster binding"/>
    <property type="evidence" value="ECO:0007669"/>
    <property type="project" value="InterPro"/>
</dbReference>
<dbReference type="InterPro" id="IPR006058">
    <property type="entry name" value="2Fe2S_fd_BS"/>
</dbReference>
<organism evidence="5 6">
    <name type="scientific">Arcticibacter pallidicorallinus</name>
    <dbReference type="NCBI Taxonomy" id="1259464"/>
    <lineage>
        <taxon>Bacteria</taxon>
        <taxon>Pseudomonadati</taxon>
        <taxon>Bacteroidota</taxon>
        <taxon>Sphingobacteriia</taxon>
        <taxon>Sphingobacteriales</taxon>
        <taxon>Sphingobacteriaceae</taxon>
        <taxon>Arcticibacter</taxon>
    </lineage>
</organism>
<dbReference type="Gene3D" id="1.10.1060.10">
    <property type="entry name" value="Alpha-helical ferredoxin"/>
    <property type="match status" value="1"/>
</dbReference>
<dbReference type="GO" id="GO:0009055">
    <property type="term" value="F:electron transfer activity"/>
    <property type="evidence" value="ECO:0007669"/>
    <property type="project" value="InterPro"/>
</dbReference>
<dbReference type="GO" id="GO:0022904">
    <property type="term" value="P:respiratory electron transport chain"/>
    <property type="evidence" value="ECO:0007669"/>
    <property type="project" value="TreeGrafter"/>
</dbReference>
<protein>
    <submittedName>
        <fullName evidence="5">Succinate dehydrogenase / fumarate reductase iron-sulfur subunit</fullName>
    </submittedName>
</protein>
<feature type="domain" description="4Fe-4S ferredoxin-type" evidence="4">
    <location>
        <begin position="154"/>
        <end position="183"/>
    </location>
</feature>
<sequence>MSGNMNLTLKVWRQKNATEKGKFVTYKADDISPDMSFLEMLDVVNERLVKKKEDPIHFDHDCREGICGMCSLYINGRPHGPKRAITTCQLHMRSFHDGETITIEPWRATAFPVIKDLAVDRSAFDRIQQAGGYVSVNTGGVPDANEIAIPKVIADEAFNSATCIQCGACVAACKNASASLFVSAKISQLALLPQGQPERYRRVQAMVAQMDEEGFGNCTNTGACEIECPKEISLTNINRMRRDFYNAKFFKEEEIN</sequence>
<dbReference type="OrthoDB" id="9804391at2"/>
<dbReference type="InterPro" id="IPR009051">
    <property type="entry name" value="Helical_ferredxn"/>
</dbReference>
<evidence type="ECO:0000259" key="4">
    <source>
        <dbReference type="PROSITE" id="PS51379"/>
    </source>
</evidence>
<dbReference type="GO" id="GO:0009060">
    <property type="term" value="P:aerobic respiration"/>
    <property type="evidence" value="ECO:0007669"/>
    <property type="project" value="TreeGrafter"/>
</dbReference>
<dbReference type="Pfam" id="PF13183">
    <property type="entry name" value="Fer4_8"/>
    <property type="match status" value="1"/>
</dbReference>
<evidence type="ECO:0000313" key="5">
    <source>
        <dbReference type="EMBL" id="PRY54238.1"/>
    </source>
</evidence>
<proteinExistence type="inferred from homology"/>
<dbReference type="InterPro" id="IPR036010">
    <property type="entry name" value="2Fe-2S_ferredoxin-like_sf"/>
</dbReference>
<dbReference type="AlphaFoldDB" id="A0A2T0U8Q1"/>
<evidence type="ECO:0000313" key="6">
    <source>
        <dbReference type="Proteomes" id="UP000238034"/>
    </source>
</evidence>
<dbReference type="PANTHER" id="PTHR11921">
    <property type="entry name" value="SUCCINATE DEHYDROGENASE IRON-SULFUR PROTEIN"/>
    <property type="match status" value="1"/>
</dbReference>
<dbReference type="PROSITE" id="PS00197">
    <property type="entry name" value="2FE2S_FER_1"/>
    <property type="match status" value="1"/>
</dbReference>
<evidence type="ECO:0000256" key="1">
    <source>
        <dbReference type="ARBA" id="ARBA00001927"/>
    </source>
</evidence>
<dbReference type="SUPFAM" id="SSF54292">
    <property type="entry name" value="2Fe-2S ferredoxin-like"/>
    <property type="match status" value="1"/>
</dbReference>
<dbReference type="Pfam" id="PF13085">
    <property type="entry name" value="Fer2_3"/>
    <property type="match status" value="1"/>
</dbReference>
<comment type="similarity">
    <text evidence="2">Belongs to the succinate dehydrogenase/fumarate reductase iron-sulfur protein family.</text>
</comment>
<dbReference type="InterPro" id="IPR025192">
    <property type="entry name" value="Succ_DH/fum_Rdtase_N"/>
</dbReference>
<dbReference type="RefSeq" id="WP_106291275.1">
    <property type="nucleotide sequence ID" value="NZ_PVTH01000002.1"/>
</dbReference>
<dbReference type="Proteomes" id="UP000238034">
    <property type="component" value="Unassembled WGS sequence"/>
</dbReference>
<gene>
    <name evidence="5" type="ORF">B0I27_1024</name>
</gene>
<dbReference type="InterPro" id="IPR012675">
    <property type="entry name" value="Beta-grasp_dom_sf"/>
</dbReference>
<dbReference type="InterPro" id="IPR050573">
    <property type="entry name" value="SDH/FRD_Iron-Sulfur"/>
</dbReference>
<evidence type="ECO:0000256" key="2">
    <source>
        <dbReference type="ARBA" id="ARBA00009433"/>
    </source>
</evidence>
<dbReference type="InterPro" id="IPR017896">
    <property type="entry name" value="4Fe4S_Fe-S-bd"/>
</dbReference>
<dbReference type="PROSITE" id="PS51379">
    <property type="entry name" value="4FE4S_FER_2"/>
    <property type="match status" value="1"/>
</dbReference>
<dbReference type="PANTHER" id="PTHR11921:SF41">
    <property type="entry name" value="SUCCINATE DEHYDROGENASE"/>
    <property type="match status" value="1"/>
</dbReference>
<reference evidence="5 6" key="1">
    <citation type="submission" date="2018-03" db="EMBL/GenBank/DDBJ databases">
        <title>Genomic Encyclopedia of Type Strains, Phase III (KMG-III): the genomes of soil and plant-associated and newly described type strains.</title>
        <authorList>
            <person name="Whitman W."/>
        </authorList>
    </citation>
    <scope>NUCLEOTIDE SEQUENCE [LARGE SCALE GENOMIC DNA]</scope>
    <source>
        <strain evidence="5 6">CGMCC 1.9313</strain>
    </source>
</reference>